<keyword evidence="1" id="KW-0472">Membrane</keyword>
<dbReference type="EMBL" id="BT064682">
    <property type="protein sequence ID" value="ACN30558.1"/>
    <property type="molecule type" value="mRNA"/>
</dbReference>
<dbReference type="AlphaFoldDB" id="C0P8R3"/>
<evidence type="ECO:0000313" key="2">
    <source>
        <dbReference type="EMBL" id="ACN30558.1"/>
    </source>
</evidence>
<name>C0P8R3_MAIZE</name>
<sequence>MRRPVALFSIVKTSSTSSLHWGCLTILISCWGRKARCLVVLPLVLVPSWLIVLAALLLLLLLLRKLPLILLLMLTLMLVSLGVTLLELLGWIA</sequence>
<keyword evidence="1" id="KW-1133">Transmembrane helix</keyword>
<reference evidence="2" key="2">
    <citation type="submission" date="2012-06" db="EMBL/GenBank/DDBJ databases">
        <authorList>
            <person name="Yu Y."/>
            <person name="Currie J."/>
            <person name="Lomeli R."/>
            <person name="Angelova A."/>
            <person name="Collura K."/>
            <person name="Wissotski M."/>
            <person name="Campos D."/>
            <person name="Kudrna D."/>
            <person name="Golser W."/>
            <person name="Ashely E."/>
            <person name="Descour A."/>
            <person name="Fernandes J."/>
            <person name="Soderlund C."/>
            <person name="Walbot V."/>
        </authorList>
    </citation>
    <scope>NUCLEOTIDE SEQUENCE</scope>
    <source>
        <strain evidence="2">B73</strain>
    </source>
</reference>
<protein>
    <submittedName>
        <fullName evidence="2">Uncharacterized protein</fullName>
    </submittedName>
</protein>
<dbReference type="PROSITE" id="PS51257">
    <property type="entry name" value="PROKAR_LIPOPROTEIN"/>
    <property type="match status" value="1"/>
</dbReference>
<feature type="transmembrane region" description="Helical" evidence="1">
    <location>
        <begin position="68"/>
        <end position="92"/>
    </location>
</feature>
<organism evidence="2">
    <name type="scientific">Zea mays</name>
    <name type="common">Maize</name>
    <dbReference type="NCBI Taxonomy" id="4577"/>
    <lineage>
        <taxon>Eukaryota</taxon>
        <taxon>Viridiplantae</taxon>
        <taxon>Streptophyta</taxon>
        <taxon>Embryophyta</taxon>
        <taxon>Tracheophyta</taxon>
        <taxon>Spermatophyta</taxon>
        <taxon>Magnoliopsida</taxon>
        <taxon>Liliopsida</taxon>
        <taxon>Poales</taxon>
        <taxon>Poaceae</taxon>
        <taxon>PACMAD clade</taxon>
        <taxon>Panicoideae</taxon>
        <taxon>Andropogonodae</taxon>
        <taxon>Andropogoneae</taxon>
        <taxon>Tripsacinae</taxon>
        <taxon>Zea</taxon>
    </lineage>
</organism>
<feature type="transmembrane region" description="Helical" evidence="1">
    <location>
        <begin position="38"/>
        <end position="62"/>
    </location>
</feature>
<reference evidence="2" key="1">
    <citation type="journal article" date="2009" name="PLoS Genet.">
        <title>Sequencing, mapping, and analysis of 27,455 maize full-length cDNAs.</title>
        <authorList>
            <person name="Soderlund C."/>
            <person name="Descour A."/>
            <person name="Kudrna D."/>
            <person name="Bomhoff M."/>
            <person name="Boyd L."/>
            <person name="Currie J."/>
            <person name="Angelova A."/>
            <person name="Collura K."/>
            <person name="Wissotski M."/>
            <person name="Ashley E."/>
            <person name="Morrow D."/>
            <person name="Fernandes J."/>
            <person name="Walbot V."/>
            <person name="Yu Y."/>
        </authorList>
    </citation>
    <scope>NUCLEOTIDE SEQUENCE</scope>
    <source>
        <strain evidence="2">B73</strain>
    </source>
</reference>
<keyword evidence="1" id="KW-0812">Transmembrane</keyword>
<evidence type="ECO:0000256" key="1">
    <source>
        <dbReference type="SAM" id="Phobius"/>
    </source>
</evidence>
<accession>C0P8R3</accession>
<proteinExistence type="evidence at transcript level"/>